<feature type="signal peptide" evidence="1">
    <location>
        <begin position="1"/>
        <end position="19"/>
    </location>
</feature>
<sequence length="118" mass="12278">MRIVRFAIVAVAATTFLTACGLGANTALCAEATKALLDYTSQVTGAGTDLDAINKANADLSGKLTDISAKADGDLKKTLDSMAETWGSLKIDPADPNSITEFTTKSSTFDQELRAACV</sequence>
<evidence type="ECO:0000256" key="1">
    <source>
        <dbReference type="SAM" id="SignalP"/>
    </source>
</evidence>
<comment type="caution">
    <text evidence="2">The sequence shown here is derived from an EMBL/GenBank/DDBJ whole genome shotgun (WGS) entry which is preliminary data.</text>
</comment>
<evidence type="ECO:0000313" key="2">
    <source>
        <dbReference type="EMBL" id="GES02575.1"/>
    </source>
</evidence>
<protein>
    <recommendedName>
        <fullName evidence="4">Lipoprotein</fullName>
    </recommendedName>
</protein>
<organism evidence="2 3">
    <name type="scientific">Acrocarpospora corrugata</name>
    <dbReference type="NCBI Taxonomy" id="35763"/>
    <lineage>
        <taxon>Bacteria</taxon>
        <taxon>Bacillati</taxon>
        <taxon>Actinomycetota</taxon>
        <taxon>Actinomycetes</taxon>
        <taxon>Streptosporangiales</taxon>
        <taxon>Streptosporangiaceae</taxon>
        <taxon>Acrocarpospora</taxon>
    </lineage>
</organism>
<gene>
    <name evidence="2" type="ORF">Acor_46410</name>
</gene>
<dbReference type="AlphaFoldDB" id="A0A5M3W0L3"/>
<dbReference type="EMBL" id="BLAD01000059">
    <property type="protein sequence ID" value="GES02575.1"/>
    <property type="molecule type" value="Genomic_DNA"/>
</dbReference>
<dbReference type="PROSITE" id="PS51257">
    <property type="entry name" value="PROKAR_LIPOPROTEIN"/>
    <property type="match status" value="1"/>
</dbReference>
<keyword evidence="1" id="KW-0732">Signal</keyword>
<reference evidence="2 3" key="1">
    <citation type="submission" date="2019-10" db="EMBL/GenBank/DDBJ databases">
        <title>Whole genome shotgun sequence of Acrocarpospora corrugata NBRC 13972.</title>
        <authorList>
            <person name="Ichikawa N."/>
            <person name="Kimura A."/>
            <person name="Kitahashi Y."/>
            <person name="Komaki H."/>
            <person name="Oguchi A."/>
        </authorList>
    </citation>
    <scope>NUCLEOTIDE SEQUENCE [LARGE SCALE GENOMIC DNA]</scope>
    <source>
        <strain evidence="2 3">NBRC 13972</strain>
    </source>
</reference>
<evidence type="ECO:0008006" key="4">
    <source>
        <dbReference type="Google" id="ProtNLM"/>
    </source>
</evidence>
<evidence type="ECO:0000313" key="3">
    <source>
        <dbReference type="Proteomes" id="UP000334990"/>
    </source>
</evidence>
<keyword evidence="3" id="KW-1185">Reference proteome</keyword>
<dbReference type="Proteomes" id="UP000334990">
    <property type="component" value="Unassembled WGS sequence"/>
</dbReference>
<dbReference type="OrthoDB" id="3539324at2"/>
<feature type="chain" id="PRO_5038558358" description="Lipoprotein" evidence="1">
    <location>
        <begin position="20"/>
        <end position="118"/>
    </location>
</feature>
<accession>A0A5M3W0L3</accession>
<proteinExistence type="predicted"/>
<dbReference type="RefSeq" id="WP_155338793.1">
    <property type="nucleotide sequence ID" value="NZ_BAAABN010000077.1"/>
</dbReference>
<name>A0A5M3W0L3_9ACTN</name>